<accession>A0A8X6SQ83</accession>
<dbReference type="AlphaFoldDB" id="A0A8X6SQ83"/>
<evidence type="ECO:0000313" key="1">
    <source>
        <dbReference type="EMBL" id="GFY15435.1"/>
    </source>
</evidence>
<reference evidence="1" key="1">
    <citation type="submission" date="2020-08" db="EMBL/GenBank/DDBJ databases">
        <title>Multicomponent nature underlies the extraordinary mechanical properties of spider dragline silk.</title>
        <authorList>
            <person name="Kono N."/>
            <person name="Nakamura H."/>
            <person name="Mori M."/>
            <person name="Yoshida Y."/>
            <person name="Ohtoshi R."/>
            <person name="Malay A.D."/>
            <person name="Moran D.A.P."/>
            <person name="Tomita M."/>
            <person name="Numata K."/>
            <person name="Arakawa K."/>
        </authorList>
    </citation>
    <scope>NUCLEOTIDE SEQUENCE</scope>
</reference>
<sequence length="358" mass="40958">MAWERIRNTETDAKGSRTLEHLMTFLRLEVQGEEMVQLAKSGFGTPIRKKDSPTESVKPTELTTASALVSSIKSSDQERKVRVLIDTACENSYISESVTSILKVTPLREETIIHSLFGGKETKPKHHSMYSIEVSDLKRSYACCFEVLSEKKICGFISKIEDKRILNELKNKEIILSDLNCKETEIGLLIGADNIGKLLTGNLIEFDSGLTAIETKLGWTVIGKVCSNDKNVMLTTSSLHVRNVSVKELWELDVLGITDPLLNENTKENFELTDFKNKMKILPDGRYEVKLPWKCNSENLPSNKELTWKRHLRMMNKLRNGKFFEDYKSVFRQLENLNIIERVPEVELNNECHYRIDP</sequence>
<evidence type="ECO:0000313" key="2">
    <source>
        <dbReference type="Proteomes" id="UP000887159"/>
    </source>
</evidence>
<dbReference type="PANTHER" id="PTHR47331">
    <property type="entry name" value="PHD-TYPE DOMAIN-CONTAINING PROTEIN"/>
    <property type="match status" value="1"/>
</dbReference>
<name>A0A8X6SQ83_TRICX</name>
<proteinExistence type="predicted"/>
<gene>
    <name evidence="1" type="primary">AVEN_88576_1</name>
    <name evidence="1" type="ORF">TNCV_1572461</name>
</gene>
<dbReference type="Proteomes" id="UP000887159">
    <property type="component" value="Unassembled WGS sequence"/>
</dbReference>
<keyword evidence="2" id="KW-1185">Reference proteome</keyword>
<comment type="caution">
    <text evidence="1">The sequence shown here is derived from an EMBL/GenBank/DDBJ whole genome shotgun (WGS) entry which is preliminary data.</text>
</comment>
<protein>
    <submittedName>
        <fullName evidence="1">DUF1758 domain-containing protein</fullName>
    </submittedName>
</protein>
<dbReference type="PANTHER" id="PTHR47331:SF5">
    <property type="entry name" value="RIBONUCLEASE H"/>
    <property type="match status" value="1"/>
</dbReference>
<dbReference type="EMBL" id="BMAU01021334">
    <property type="protein sequence ID" value="GFY15435.1"/>
    <property type="molecule type" value="Genomic_DNA"/>
</dbReference>
<organism evidence="1 2">
    <name type="scientific">Trichonephila clavipes</name>
    <name type="common">Golden silk orbweaver</name>
    <name type="synonym">Nephila clavipes</name>
    <dbReference type="NCBI Taxonomy" id="2585209"/>
    <lineage>
        <taxon>Eukaryota</taxon>
        <taxon>Metazoa</taxon>
        <taxon>Ecdysozoa</taxon>
        <taxon>Arthropoda</taxon>
        <taxon>Chelicerata</taxon>
        <taxon>Arachnida</taxon>
        <taxon>Araneae</taxon>
        <taxon>Araneomorphae</taxon>
        <taxon>Entelegynae</taxon>
        <taxon>Araneoidea</taxon>
        <taxon>Nephilidae</taxon>
        <taxon>Trichonephila</taxon>
    </lineage>
</organism>